<feature type="transmembrane region" description="Helical" evidence="1">
    <location>
        <begin position="54"/>
        <end position="73"/>
    </location>
</feature>
<keyword evidence="1" id="KW-1133">Transmembrane helix</keyword>
<gene>
    <name evidence="2" type="ORF">L207DRAFT_630876</name>
</gene>
<dbReference type="Proteomes" id="UP000235786">
    <property type="component" value="Unassembled WGS sequence"/>
</dbReference>
<dbReference type="InterPro" id="IPR021514">
    <property type="entry name" value="DUF3176"/>
</dbReference>
<sequence>MDHEMVYLEGGDKASRWSTTSVQNLVPNDEYRHRKSGVLAALSRFLADGWGLETIGWIVSALFMAAIIVTLMLHNGKPLPEWPFTITINTLISVFSQIGQTALAIPVSACMAQLKWLWFTKERHQLVDFQDIDSASHSPLSSLLLLVKKRAMQVLPIEIISHGRAFVANNYLRALVSLGALITIAVLGFGPFTQQAVSFQERQIASGDAKISSLGNITRAALQGTNPDDANGVGGGYVSPSVVAAIYNGMTTTPSLSDVTPLCSTGNCTFDLYNSLAICAYPVANLTSQLTATAISDNADCSVWGTGSGNMCQYALPNGMMLHGSDAYMNISTTTTTVPSLTYSNDAILDFFVVYYSNASNSVQAVEGALRFCGQTYNTSVTVGTTRTVSTQTWGSLDMSVSKDESGTPIYSLIGGPNALSVDLDVFNAMRSALGQAFQPASWVNEVEDDGNQFFLTPNGQISVAAQALKATLYSTIDSVGALQNFTGDLSIALTNNLRTGIGSATVEGTEYYLQTYLLVRWDWLIFPVVLIVAALILLIATIIQSKRRGTGVWKASSLATLSALGGEAKGLLGVMNTASALSEAAEEMMVGIEQRGAGWRLDSKQL</sequence>
<evidence type="ECO:0000313" key="3">
    <source>
        <dbReference type="Proteomes" id="UP000235786"/>
    </source>
</evidence>
<organism evidence="2 3">
    <name type="scientific">Hyaloscypha variabilis (strain UAMH 11265 / GT02V1 / F)</name>
    <name type="common">Meliniomyces variabilis</name>
    <dbReference type="NCBI Taxonomy" id="1149755"/>
    <lineage>
        <taxon>Eukaryota</taxon>
        <taxon>Fungi</taxon>
        <taxon>Dikarya</taxon>
        <taxon>Ascomycota</taxon>
        <taxon>Pezizomycotina</taxon>
        <taxon>Leotiomycetes</taxon>
        <taxon>Helotiales</taxon>
        <taxon>Hyaloscyphaceae</taxon>
        <taxon>Hyaloscypha</taxon>
        <taxon>Hyaloscypha variabilis</taxon>
    </lineage>
</organism>
<dbReference type="STRING" id="1149755.A0A2J6S1B4"/>
<dbReference type="EMBL" id="KZ613941">
    <property type="protein sequence ID" value="PMD44555.1"/>
    <property type="molecule type" value="Genomic_DNA"/>
</dbReference>
<feature type="transmembrane region" description="Helical" evidence="1">
    <location>
        <begin position="524"/>
        <end position="544"/>
    </location>
</feature>
<keyword evidence="1" id="KW-0472">Membrane</keyword>
<dbReference type="PANTHER" id="PTHR35394">
    <property type="entry name" value="DUF3176 DOMAIN-CONTAINING PROTEIN"/>
    <property type="match status" value="1"/>
</dbReference>
<accession>A0A2J6S1B4</accession>
<keyword evidence="1" id="KW-0812">Transmembrane</keyword>
<dbReference type="OrthoDB" id="5242705at2759"/>
<protein>
    <submittedName>
        <fullName evidence="2">Uncharacterized protein</fullName>
    </submittedName>
</protein>
<reference evidence="2 3" key="1">
    <citation type="submission" date="2016-04" db="EMBL/GenBank/DDBJ databases">
        <title>A degradative enzymes factory behind the ericoid mycorrhizal symbiosis.</title>
        <authorList>
            <consortium name="DOE Joint Genome Institute"/>
            <person name="Martino E."/>
            <person name="Morin E."/>
            <person name="Grelet G."/>
            <person name="Kuo A."/>
            <person name="Kohler A."/>
            <person name="Daghino S."/>
            <person name="Barry K."/>
            <person name="Choi C."/>
            <person name="Cichocki N."/>
            <person name="Clum A."/>
            <person name="Copeland A."/>
            <person name="Hainaut M."/>
            <person name="Haridas S."/>
            <person name="Labutti K."/>
            <person name="Lindquist E."/>
            <person name="Lipzen A."/>
            <person name="Khouja H.-R."/>
            <person name="Murat C."/>
            <person name="Ohm R."/>
            <person name="Olson A."/>
            <person name="Spatafora J."/>
            <person name="Veneault-Fourrey C."/>
            <person name="Henrissat B."/>
            <person name="Grigoriev I."/>
            <person name="Martin F."/>
            <person name="Perotto S."/>
        </authorList>
    </citation>
    <scope>NUCLEOTIDE SEQUENCE [LARGE SCALE GENOMIC DNA]</scope>
    <source>
        <strain evidence="2 3">F</strain>
    </source>
</reference>
<evidence type="ECO:0000256" key="1">
    <source>
        <dbReference type="SAM" id="Phobius"/>
    </source>
</evidence>
<dbReference type="PANTHER" id="PTHR35394:SF5">
    <property type="entry name" value="DUF3176 DOMAIN-CONTAINING PROTEIN"/>
    <property type="match status" value="1"/>
</dbReference>
<dbReference type="Pfam" id="PF11374">
    <property type="entry name" value="DUF3176"/>
    <property type="match status" value="1"/>
</dbReference>
<proteinExistence type="predicted"/>
<feature type="transmembrane region" description="Helical" evidence="1">
    <location>
        <begin position="171"/>
        <end position="192"/>
    </location>
</feature>
<evidence type="ECO:0000313" key="2">
    <source>
        <dbReference type="EMBL" id="PMD44555.1"/>
    </source>
</evidence>
<dbReference type="AlphaFoldDB" id="A0A2J6S1B4"/>
<keyword evidence="3" id="KW-1185">Reference proteome</keyword>
<name>A0A2J6S1B4_HYAVF</name>